<accession>A0A067SH66</accession>
<sequence length="325" mass="38406">MVQMKVTAAALIAAAAIAPAVATSYYADDSLVTREDYYDVDDLLARDYDYELEERDFYDGEDDLYVREPFMGMNHLKKWWRHKKTMQQPQQSPDAPATPVEAREFDDDELFTRELEEMFVRDPFLGFNHLRKWWSNRKAAKQQDAQADPSLQTREFDEDDLFTREFEEMFERDPFMGLGTLKKWWKNRKANKQQQQQDSYGADPQAREFDDEELYTREFEDEIDAREPEAEYEEVLSRYYDDLYERELASAEAEFAERDFEDEEAELAARDFEDGELVAREPGIIEFFKNLFHPKKKEAAKPKATEAPEVPAAEAREFEDIDELD</sequence>
<name>A0A067SH66_GALM3</name>
<evidence type="ECO:0000313" key="4">
    <source>
        <dbReference type="Proteomes" id="UP000027222"/>
    </source>
</evidence>
<gene>
    <name evidence="3" type="ORF">GALMADRAFT_145719</name>
</gene>
<keyword evidence="2" id="KW-0732">Signal</keyword>
<dbReference type="OrthoDB" id="10666226at2759"/>
<dbReference type="HOGENOM" id="CLU_855419_0_0_1"/>
<evidence type="ECO:0000313" key="3">
    <source>
        <dbReference type="EMBL" id="KDR69347.1"/>
    </source>
</evidence>
<feature type="region of interest" description="Disordered" evidence="1">
    <location>
        <begin position="296"/>
        <end position="325"/>
    </location>
</feature>
<organism evidence="3 4">
    <name type="scientific">Galerina marginata (strain CBS 339.88)</name>
    <dbReference type="NCBI Taxonomy" id="685588"/>
    <lineage>
        <taxon>Eukaryota</taxon>
        <taxon>Fungi</taxon>
        <taxon>Dikarya</taxon>
        <taxon>Basidiomycota</taxon>
        <taxon>Agaricomycotina</taxon>
        <taxon>Agaricomycetes</taxon>
        <taxon>Agaricomycetidae</taxon>
        <taxon>Agaricales</taxon>
        <taxon>Agaricineae</taxon>
        <taxon>Strophariaceae</taxon>
        <taxon>Galerina</taxon>
    </lineage>
</organism>
<keyword evidence="4" id="KW-1185">Reference proteome</keyword>
<feature type="compositionally biased region" description="Basic and acidic residues" evidence="1">
    <location>
        <begin position="297"/>
        <end position="306"/>
    </location>
</feature>
<feature type="region of interest" description="Disordered" evidence="1">
    <location>
        <begin position="192"/>
        <end position="211"/>
    </location>
</feature>
<evidence type="ECO:0000256" key="2">
    <source>
        <dbReference type="SAM" id="SignalP"/>
    </source>
</evidence>
<dbReference type="AlphaFoldDB" id="A0A067SH66"/>
<dbReference type="Proteomes" id="UP000027222">
    <property type="component" value="Unassembled WGS sequence"/>
</dbReference>
<evidence type="ECO:0008006" key="5">
    <source>
        <dbReference type="Google" id="ProtNLM"/>
    </source>
</evidence>
<protein>
    <recommendedName>
        <fullName evidence="5">CCD97-like C-terminal domain-containing protein</fullName>
    </recommendedName>
</protein>
<dbReference type="EMBL" id="KL142403">
    <property type="protein sequence ID" value="KDR69347.1"/>
    <property type="molecule type" value="Genomic_DNA"/>
</dbReference>
<proteinExistence type="predicted"/>
<evidence type="ECO:0000256" key="1">
    <source>
        <dbReference type="SAM" id="MobiDB-lite"/>
    </source>
</evidence>
<reference evidence="4" key="1">
    <citation type="journal article" date="2014" name="Proc. Natl. Acad. Sci. U.S.A.">
        <title>Extensive sampling of basidiomycete genomes demonstrates inadequacy of the white-rot/brown-rot paradigm for wood decay fungi.</title>
        <authorList>
            <person name="Riley R."/>
            <person name="Salamov A.A."/>
            <person name="Brown D.W."/>
            <person name="Nagy L.G."/>
            <person name="Floudas D."/>
            <person name="Held B.W."/>
            <person name="Levasseur A."/>
            <person name="Lombard V."/>
            <person name="Morin E."/>
            <person name="Otillar R."/>
            <person name="Lindquist E.A."/>
            <person name="Sun H."/>
            <person name="LaButti K.M."/>
            <person name="Schmutz J."/>
            <person name="Jabbour D."/>
            <person name="Luo H."/>
            <person name="Baker S.E."/>
            <person name="Pisabarro A.G."/>
            <person name="Walton J.D."/>
            <person name="Blanchette R.A."/>
            <person name="Henrissat B."/>
            <person name="Martin F."/>
            <person name="Cullen D."/>
            <person name="Hibbett D.S."/>
            <person name="Grigoriev I.V."/>
        </authorList>
    </citation>
    <scope>NUCLEOTIDE SEQUENCE [LARGE SCALE GENOMIC DNA]</scope>
    <source>
        <strain evidence="4">CBS 339.88</strain>
    </source>
</reference>
<feature type="chain" id="PRO_5001645734" description="CCD97-like C-terminal domain-containing protein" evidence="2">
    <location>
        <begin position="23"/>
        <end position="325"/>
    </location>
</feature>
<feature type="signal peptide" evidence="2">
    <location>
        <begin position="1"/>
        <end position="22"/>
    </location>
</feature>